<reference evidence="1 2" key="1">
    <citation type="submission" date="2018-10" db="EMBL/GenBank/DDBJ databases">
        <title>Draft genome sequence of Bacillus salarius IM0101, isolated from a hypersaline soil in Inner Mongolia, China.</title>
        <authorList>
            <person name="Yamprayoonswat W."/>
            <person name="Boonvisut S."/>
            <person name="Jumpathong W."/>
            <person name="Sittihan S."/>
            <person name="Ruangsuj P."/>
            <person name="Wanthongcharoen S."/>
            <person name="Thongpramul N."/>
            <person name="Pimmason S."/>
            <person name="Yu B."/>
            <person name="Yasawong M."/>
        </authorList>
    </citation>
    <scope>NUCLEOTIDE SEQUENCE [LARGE SCALE GENOMIC DNA]</scope>
    <source>
        <strain evidence="1 2">IM0101</strain>
    </source>
</reference>
<dbReference type="Proteomes" id="UP000275076">
    <property type="component" value="Unassembled WGS sequence"/>
</dbReference>
<gene>
    <name evidence="1" type="ORF">D7Z54_02210</name>
</gene>
<dbReference type="AlphaFoldDB" id="A0A428NAI6"/>
<organism evidence="1 2">
    <name type="scientific">Salibacterium salarium</name>
    <dbReference type="NCBI Taxonomy" id="284579"/>
    <lineage>
        <taxon>Bacteria</taxon>
        <taxon>Bacillati</taxon>
        <taxon>Bacillota</taxon>
        <taxon>Bacilli</taxon>
        <taxon>Bacillales</taxon>
        <taxon>Bacillaceae</taxon>
    </lineage>
</organism>
<dbReference type="PROSITE" id="PS51257">
    <property type="entry name" value="PROKAR_LIPOPROTEIN"/>
    <property type="match status" value="1"/>
</dbReference>
<comment type="caution">
    <text evidence="1">The sequence shown here is derived from an EMBL/GenBank/DDBJ whole genome shotgun (WGS) entry which is preliminary data.</text>
</comment>
<protein>
    <submittedName>
        <fullName evidence="1">Uncharacterized protein</fullName>
    </submittedName>
</protein>
<sequence length="224" mass="26041">MGRNVVRLTILIMSTLLITACQETKNTDEESHGQYEDDKMIGLVREVDTENSVVSVDISRWEKRDRGNITTDEGYGISAEITDETILQYENTTEALLDDIKEGQKVLINPPKGNGFKGVAEEFILLDMTYEEKYKGLLSHLKDTLNIVVMYEKGETPPPQMDEKLMEKIEQETVMTWRPYQKDYVVDYKEELNIEKFPVILVFNSEELVFKTNKVEELYEFFKK</sequence>
<dbReference type="EMBL" id="RBVX01000001">
    <property type="protein sequence ID" value="RSL35398.1"/>
    <property type="molecule type" value="Genomic_DNA"/>
</dbReference>
<keyword evidence="2" id="KW-1185">Reference proteome</keyword>
<evidence type="ECO:0000313" key="2">
    <source>
        <dbReference type="Proteomes" id="UP000275076"/>
    </source>
</evidence>
<accession>A0A428NAI6</accession>
<dbReference type="OrthoDB" id="2626097at2"/>
<evidence type="ECO:0000313" key="1">
    <source>
        <dbReference type="EMBL" id="RSL35398.1"/>
    </source>
</evidence>
<proteinExistence type="predicted"/>
<name>A0A428NAI6_9BACI</name>
<dbReference type="RefSeq" id="WP_125553983.1">
    <property type="nucleotide sequence ID" value="NZ_RBVX01000001.1"/>
</dbReference>